<evidence type="ECO:0000313" key="2">
    <source>
        <dbReference type="Proteomes" id="UP000277204"/>
    </source>
</evidence>
<evidence type="ECO:0000313" key="1">
    <source>
        <dbReference type="EMBL" id="VDP28813.1"/>
    </source>
</evidence>
<dbReference type="Proteomes" id="UP000277204">
    <property type="component" value="Unassembled WGS sequence"/>
</dbReference>
<proteinExistence type="predicted"/>
<reference evidence="1 2" key="1">
    <citation type="submission" date="2018-11" db="EMBL/GenBank/DDBJ databases">
        <authorList>
            <consortium name="Pathogen Informatics"/>
        </authorList>
    </citation>
    <scope>NUCLEOTIDE SEQUENCE [LARGE SCALE GENOMIC DNA]</scope>
    <source>
        <strain evidence="1 2">Zambia</strain>
    </source>
</reference>
<dbReference type="AlphaFoldDB" id="A0A183MRM5"/>
<name>A0A183MRM5_9TREM</name>
<dbReference type="EMBL" id="UZAI01017728">
    <property type="protein sequence ID" value="VDP28813.1"/>
    <property type="molecule type" value="Genomic_DNA"/>
</dbReference>
<keyword evidence="2" id="KW-1185">Reference proteome</keyword>
<protein>
    <submittedName>
        <fullName evidence="1">Uncharacterized protein</fullName>
    </submittedName>
</protein>
<sequence>MKLKLKKHWITGGTALQMFSETFLRNTDKLNEFKITLENRFQALQDLVEEEEIIMEDNWKRITNFNV</sequence>
<organism evidence="1 2">
    <name type="scientific">Schistosoma margrebowiei</name>
    <dbReference type="NCBI Taxonomy" id="48269"/>
    <lineage>
        <taxon>Eukaryota</taxon>
        <taxon>Metazoa</taxon>
        <taxon>Spiralia</taxon>
        <taxon>Lophotrochozoa</taxon>
        <taxon>Platyhelminthes</taxon>
        <taxon>Trematoda</taxon>
        <taxon>Digenea</taxon>
        <taxon>Strigeidida</taxon>
        <taxon>Schistosomatoidea</taxon>
        <taxon>Schistosomatidae</taxon>
        <taxon>Schistosoma</taxon>
    </lineage>
</organism>
<accession>A0A183MRM5</accession>
<gene>
    <name evidence="1" type="ORF">SMRZ_LOCUS18700</name>
</gene>